<gene>
    <name evidence="6" type="ORF">QE405_002498</name>
</gene>
<evidence type="ECO:0000256" key="4">
    <source>
        <dbReference type="ARBA" id="ARBA00023136"/>
    </source>
</evidence>
<reference evidence="6" key="1">
    <citation type="submission" date="2023-07" db="EMBL/GenBank/DDBJ databases">
        <title>Functional and genomic diversity of the sorghum phyllosphere microbiome.</title>
        <authorList>
            <person name="Shade A."/>
        </authorList>
    </citation>
    <scope>NUCLEOTIDE SEQUENCE</scope>
    <source>
        <strain evidence="6">SORGH_AS_1067</strain>
    </source>
</reference>
<sequence length="244" mass="25045">MTPLLAWQPEATWAWLQGSPLLGVLLTLAAYRVGRAVHHRCGRHPATQPVLVAIVLVSAVLLATGTSYGEYSRGGDLLAFLLGPATVALAVPLHRQAHHLRRLLLPLLVAIPLGVVVSVSTGFWLVTLLGGDEQLAITMAPKAATTPVSLVLSGDAGGIAALTAVLTIGVGIVSAVLGPWLMTLARVRHPHARGVAMGAVSHGIGTSRSLADDPEEGAFAGLAMGLTAFSTAVLLPVLLGLFGA</sequence>
<dbReference type="EMBL" id="JAUTAN010000001">
    <property type="protein sequence ID" value="MDQ1105214.1"/>
    <property type="molecule type" value="Genomic_DNA"/>
</dbReference>
<keyword evidence="2 5" id="KW-0812">Transmembrane</keyword>
<dbReference type="RefSeq" id="WP_307201231.1">
    <property type="nucleotide sequence ID" value="NZ_JAUTAN010000001.1"/>
</dbReference>
<evidence type="ECO:0000313" key="7">
    <source>
        <dbReference type="Proteomes" id="UP001239215"/>
    </source>
</evidence>
<evidence type="ECO:0000256" key="3">
    <source>
        <dbReference type="ARBA" id="ARBA00022989"/>
    </source>
</evidence>
<accession>A0AAJ1X2F3</accession>
<protein>
    <submittedName>
        <fullName evidence="6">Effector of murein hydrolase</fullName>
    </submittedName>
</protein>
<dbReference type="GO" id="GO:0016787">
    <property type="term" value="F:hydrolase activity"/>
    <property type="evidence" value="ECO:0007669"/>
    <property type="project" value="UniProtKB-KW"/>
</dbReference>
<feature type="transmembrane region" description="Helical" evidence="5">
    <location>
        <begin position="46"/>
        <end position="65"/>
    </location>
</feature>
<name>A0AAJ1X2F3_9ACTN</name>
<dbReference type="PANTHER" id="PTHR30249">
    <property type="entry name" value="PUTATIVE SEROTONIN TRANSPORTER"/>
    <property type="match status" value="1"/>
</dbReference>
<feature type="transmembrane region" description="Helical" evidence="5">
    <location>
        <begin position="105"/>
        <end position="126"/>
    </location>
</feature>
<feature type="transmembrane region" description="Helical" evidence="5">
    <location>
        <begin position="217"/>
        <end position="242"/>
    </location>
</feature>
<dbReference type="Proteomes" id="UP001239215">
    <property type="component" value="Unassembled WGS sequence"/>
</dbReference>
<feature type="transmembrane region" description="Helical" evidence="5">
    <location>
        <begin position="159"/>
        <end position="182"/>
    </location>
</feature>
<evidence type="ECO:0000256" key="2">
    <source>
        <dbReference type="ARBA" id="ARBA00022692"/>
    </source>
</evidence>
<evidence type="ECO:0000256" key="1">
    <source>
        <dbReference type="ARBA" id="ARBA00004141"/>
    </source>
</evidence>
<dbReference type="InterPro" id="IPR007300">
    <property type="entry name" value="CidB/LrgB"/>
</dbReference>
<proteinExistence type="predicted"/>
<keyword evidence="3 5" id="KW-1133">Transmembrane helix</keyword>
<evidence type="ECO:0000256" key="5">
    <source>
        <dbReference type="SAM" id="Phobius"/>
    </source>
</evidence>
<keyword evidence="4 5" id="KW-0472">Membrane</keyword>
<keyword evidence="6" id="KW-0378">Hydrolase</keyword>
<comment type="caution">
    <text evidence="6">The sequence shown here is derived from an EMBL/GenBank/DDBJ whole genome shotgun (WGS) entry which is preliminary data.</text>
</comment>
<dbReference type="Pfam" id="PF04172">
    <property type="entry name" value="LrgB"/>
    <property type="match status" value="1"/>
</dbReference>
<comment type="subcellular location">
    <subcellularLocation>
        <location evidence="1">Membrane</location>
        <topology evidence="1">Multi-pass membrane protein</topology>
    </subcellularLocation>
</comment>
<feature type="transmembrane region" description="Helical" evidence="5">
    <location>
        <begin position="77"/>
        <end position="93"/>
    </location>
</feature>
<evidence type="ECO:0000313" key="6">
    <source>
        <dbReference type="EMBL" id="MDQ1105214.1"/>
    </source>
</evidence>
<dbReference type="AlphaFoldDB" id="A0AAJ1X2F3"/>
<dbReference type="PANTHER" id="PTHR30249:SF0">
    <property type="entry name" value="PLASTIDAL GLYCOLATE_GLYCERATE TRANSLOCATOR 1, CHLOROPLASTIC"/>
    <property type="match status" value="1"/>
</dbReference>
<feature type="transmembrane region" description="Helical" evidence="5">
    <location>
        <begin position="12"/>
        <end position="34"/>
    </location>
</feature>
<organism evidence="6 7">
    <name type="scientific">Nocardioides zeae</name>
    <dbReference type="NCBI Taxonomy" id="1457234"/>
    <lineage>
        <taxon>Bacteria</taxon>
        <taxon>Bacillati</taxon>
        <taxon>Actinomycetota</taxon>
        <taxon>Actinomycetes</taxon>
        <taxon>Propionibacteriales</taxon>
        <taxon>Nocardioidaceae</taxon>
        <taxon>Nocardioides</taxon>
    </lineage>
</organism>
<dbReference type="GO" id="GO:0016020">
    <property type="term" value="C:membrane"/>
    <property type="evidence" value="ECO:0007669"/>
    <property type="project" value="UniProtKB-SubCell"/>
</dbReference>